<dbReference type="EC" id="2.1.1.163" evidence="2"/>
<dbReference type="Pfam" id="PF08241">
    <property type="entry name" value="Methyltransf_11"/>
    <property type="match status" value="1"/>
</dbReference>
<dbReference type="EMBL" id="OMKW01000001">
    <property type="protein sequence ID" value="SPF28331.1"/>
    <property type="molecule type" value="Genomic_DNA"/>
</dbReference>
<keyword evidence="2" id="KW-0830">Ubiquinone</keyword>
<sequence length="212" mass="23880">MPNPNPKGDRYYGRTAEIYNRKRRRQGWWHIEHEQMAELLDQLPRDLAVVDIPFGTGRFVPLYRERNYSISGVEISQDMIDAAAADLGDAFDGIDARAASAFDVPFDDAQFDLLVSTRFLSNIITFKDAKVALSEFARIVKIGGHGIIQLGHNTGETRMPDENETMDTCMAIEDVDAMLRAAGFEPKERRKVLDGPAENGEMHHILCERIAI</sequence>
<dbReference type="Proteomes" id="UP000244932">
    <property type="component" value="Unassembled WGS sequence"/>
</dbReference>
<dbReference type="Gene3D" id="3.40.50.150">
    <property type="entry name" value="Vaccinia Virus protein VP39"/>
    <property type="match status" value="1"/>
</dbReference>
<feature type="domain" description="Methyltransferase type 11" evidence="1">
    <location>
        <begin position="51"/>
        <end position="147"/>
    </location>
</feature>
<dbReference type="GO" id="GO:0043770">
    <property type="term" value="F:demethylmenaquinone methyltransferase activity"/>
    <property type="evidence" value="ECO:0007669"/>
    <property type="project" value="UniProtKB-EC"/>
</dbReference>
<keyword evidence="3" id="KW-1185">Reference proteome</keyword>
<accession>A0A2R8A7X7</accession>
<gene>
    <name evidence="2" type="primary">ubiE_2</name>
    <name evidence="2" type="ORF">POI8812_00629</name>
</gene>
<evidence type="ECO:0000313" key="2">
    <source>
        <dbReference type="EMBL" id="SPF28331.1"/>
    </source>
</evidence>
<evidence type="ECO:0000313" key="3">
    <source>
        <dbReference type="Proteomes" id="UP000244932"/>
    </source>
</evidence>
<proteinExistence type="predicted"/>
<dbReference type="GO" id="GO:0032259">
    <property type="term" value="P:methylation"/>
    <property type="evidence" value="ECO:0007669"/>
    <property type="project" value="UniProtKB-KW"/>
</dbReference>
<keyword evidence="2" id="KW-0489">Methyltransferase</keyword>
<dbReference type="OrthoDB" id="9804312at2"/>
<protein>
    <submittedName>
        <fullName evidence="2">Ubiquinone/menaquinone biosynthesis C-methyltransferase UbiE</fullName>
        <ecNumber evidence="2">2.1.1.163</ecNumber>
    </submittedName>
</protein>
<dbReference type="InterPro" id="IPR029063">
    <property type="entry name" value="SAM-dependent_MTases_sf"/>
</dbReference>
<dbReference type="CDD" id="cd02440">
    <property type="entry name" value="AdoMet_MTases"/>
    <property type="match status" value="1"/>
</dbReference>
<reference evidence="2 3" key="1">
    <citation type="submission" date="2018-03" db="EMBL/GenBank/DDBJ databases">
        <authorList>
            <person name="Keele B.F."/>
        </authorList>
    </citation>
    <scope>NUCLEOTIDE SEQUENCE [LARGE SCALE GENOMIC DNA]</scope>
    <source>
        <strain evidence="2 3">CeCT 8812</strain>
    </source>
</reference>
<evidence type="ECO:0000259" key="1">
    <source>
        <dbReference type="Pfam" id="PF08241"/>
    </source>
</evidence>
<organism evidence="2 3">
    <name type="scientific">Pontivivens insulae</name>
    <dbReference type="NCBI Taxonomy" id="1639689"/>
    <lineage>
        <taxon>Bacteria</taxon>
        <taxon>Pseudomonadati</taxon>
        <taxon>Pseudomonadota</taxon>
        <taxon>Alphaproteobacteria</taxon>
        <taxon>Rhodobacterales</taxon>
        <taxon>Paracoccaceae</taxon>
        <taxon>Pontivivens</taxon>
    </lineage>
</organism>
<name>A0A2R8A7X7_9RHOB</name>
<keyword evidence="2" id="KW-0808">Transferase</keyword>
<dbReference type="RefSeq" id="WP_108781048.1">
    <property type="nucleotide sequence ID" value="NZ_OMKW01000001.1"/>
</dbReference>
<dbReference type="GO" id="GO:0008757">
    <property type="term" value="F:S-adenosylmethionine-dependent methyltransferase activity"/>
    <property type="evidence" value="ECO:0007669"/>
    <property type="project" value="InterPro"/>
</dbReference>
<dbReference type="AlphaFoldDB" id="A0A2R8A7X7"/>
<dbReference type="SUPFAM" id="SSF53335">
    <property type="entry name" value="S-adenosyl-L-methionine-dependent methyltransferases"/>
    <property type="match status" value="1"/>
</dbReference>
<dbReference type="InterPro" id="IPR013216">
    <property type="entry name" value="Methyltransf_11"/>
</dbReference>